<comment type="caution">
    <text evidence="2">The sequence shown here is derived from an EMBL/GenBank/DDBJ whole genome shotgun (WGS) entry which is preliminary data.</text>
</comment>
<dbReference type="PANTHER" id="PTHR34818:SF1">
    <property type="entry name" value="PROTEIN BLI-3"/>
    <property type="match status" value="1"/>
</dbReference>
<dbReference type="Proteomes" id="UP001568894">
    <property type="component" value="Unassembled WGS sequence"/>
</dbReference>
<protein>
    <submittedName>
        <fullName evidence="2">Pyridoxamine 5'-phosphate oxidase family protein</fullName>
    </submittedName>
</protein>
<dbReference type="Pfam" id="PF16242">
    <property type="entry name" value="Pyrid_ox_like"/>
    <property type="match status" value="1"/>
</dbReference>
<name>A0ABV4KAK4_9FLAO</name>
<keyword evidence="3" id="KW-1185">Reference proteome</keyword>
<dbReference type="InterPro" id="IPR052917">
    <property type="entry name" value="Stress-Dev_Protein"/>
</dbReference>
<reference evidence="2 3" key="1">
    <citation type="submission" date="2023-05" db="EMBL/GenBank/DDBJ databases">
        <title>Adaptations of aquatic viruses from atmosphere-close ecosystems of the Central Arctic Ocean.</title>
        <authorList>
            <person name="Rahlff J."/>
            <person name="Holmfeldt K."/>
        </authorList>
    </citation>
    <scope>NUCLEOTIDE SEQUENCE [LARGE SCALE GENOMIC DNA]</scope>
    <source>
        <strain evidence="2 3">Arc14</strain>
    </source>
</reference>
<dbReference type="InterPro" id="IPR012349">
    <property type="entry name" value="Split_barrel_FMN-bd"/>
</dbReference>
<feature type="domain" description="General stress protein FMN-binding split barrel" evidence="1">
    <location>
        <begin position="10"/>
        <end position="157"/>
    </location>
</feature>
<sequence>MSTKNLFSDEAKQKIKDLATDIDFAMFASGLKEYPIHMVPMSTKKVDEEGLIWFLSNRNSQHNQNINLNSAMHLVYSDASKMKFLNVFGQASITTNFEIIKELYKSTDDAWFDGVNDPNITAISVRPDQAFYWDPKNNTLVTLLKMGMGAITGDEPDLMDQGELNI</sequence>
<evidence type="ECO:0000259" key="1">
    <source>
        <dbReference type="Pfam" id="PF16242"/>
    </source>
</evidence>
<organism evidence="2 3">
    <name type="scientific">Flavobacterium frigidarium</name>
    <dbReference type="NCBI Taxonomy" id="99286"/>
    <lineage>
        <taxon>Bacteria</taxon>
        <taxon>Pseudomonadati</taxon>
        <taxon>Bacteroidota</taxon>
        <taxon>Flavobacteriia</taxon>
        <taxon>Flavobacteriales</taxon>
        <taxon>Flavobacteriaceae</taxon>
        <taxon>Flavobacterium</taxon>
    </lineage>
</organism>
<accession>A0ABV4KAK4</accession>
<evidence type="ECO:0000313" key="2">
    <source>
        <dbReference type="EMBL" id="MEZ7514688.1"/>
    </source>
</evidence>
<dbReference type="InterPro" id="IPR038725">
    <property type="entry name" value="YdaG_split_barrel_FMN-bd"/>
</dbReference>
<evidence type="ECO:0000313" key="3">
    <source>
        <dbReference type="Proteomes" id="UP001568894"/>
    </source>
</evidence>
<dbReference type="RefSeq" id="WP_371568703.1">
    <property type="nucleotide sequence ID" value="NZ_JASMRN010000003.1"/>
</dbReference>
<dbReference type="SUPFAM" id="SSF50475">
    <property type="entry name" value="FMN-binding split barrel"/>
    <property type="match status" value="1"/>
</dbReference>
<dbReference type="EMBL" id="JASMRN010000003">
    <property type="protein sequence ID" value="MEZ7514688.1"/>
    <property type="molecule type" value="Genomic_DNA"/>
</dbReference>
<proteinExistence type="predicted"/>
<gene>
    <name evidence="2" type="ORF">QO192_05250</name>
</gene>
<dbReference type="PANTHER" id="PTHR34818">
    <property type="entry name" value="PROTEIN BLI-3"/>
    <property type="match status" value="1"/>
</dbReference>
<dbReference type="Gene3D" id="2.30.110.10">
    <property type="entry name" value="Electron Transport, Fmn-binding Protein, Chain A"/>
    <property type="match status" value="1"/>
</dbReference>